<dbReference type="InterPro" id="IPR013154">
    <property type="entry name" value="ADH-like_N"/>
</dbReference>
<keyword evidence="1" id="KW-0521">NADP</keyword>
<evidence type="ECO:0000256" key="1">
    <source>
        <dbReference type="ARBA" id="ARBA00022857"/>
    </source>
</evidence>
<dbReference type="InterPro" id="IPR036291">
    <property type="entry name" value="NAD(P)-bd_dom_sf"/>
</dbReference>
<name>A0A3A9Y9P2_9ACTN</name>
<evidence type="ECO:0000313" key="3">
    <source>
        <dbReference type="EMBL" id="RKN33989.1"/>
    </source>
</evidence>
<dbReference type="Gene3D" id="3.40.50.720">
    <property type="entry name" value="NAD(P)-binding Rossmann-like Domain"/>
    <property type="match status" value="1"/>
</dbReference>
<accession>A0A3A9Y9P2</accession>
<evidence type="ECO:0000259" key="2">
    <source>
        <dbReference type="SMART" id="SM00829"/>
    </source>
</evidence>
<reference evidence="3 4" key="1">
    <citation type="submission" date="2018-09" db="EMBL/GenBank/DDBJ databases">
        <title>Micromonospora sp. nov. MS1-9, isolated from a root of Musa sp.</title>
        <authorList>
            <person name="Kuncharoen N."/>
            <person name="Kudo T."/>
            <person name="Ohkuma M."/>
            <person name="Yuki M."/>
            <person name="Tanasupawat S."/>
        </authorList>
    </citation>
    <scope>NUCLEOTIDE SEQUENCE [LARGE SCALE GENOMIC DNA]</scope>
    <source>
        <strain evidence="3 4">MS1-9</strain>
    </source>
</reference>
<dbReference type="Pfam" id="PF08240">
    <property type="entry name" value="ADH_N"/>
    <property type="match status" value="1"/>
</dbReference>
<sequence length="303" mass="30497">MKAITFYSFGGPEVLQVAELPQPTPGPRQIRIRVRAAGVNPIDGKIRSGSMEAIFTTPLPAVLGVDVAGVVDALGDGVTDVSVGDRIVGWADAPAGAYGEFALASTYTKLPDGLDFAAAVALPVALETATRSLDLLRVRAGDTLLIHGASGAVGQIAVQLAADRGATVIGTAGEANQDRVRGLGAVPTVYGPGLVERVRALAPNGVDAVLDVAGKNALPDSIELRGGTDRIVTIADGSAPDLGVVFTAGPEQRSAADLAALADRLVRGEVTATVAAVLPFADAAAAHQLSDGGHAGGKVVLVP</sequence>
<protein>
    <submittedName>
        <fullName evidence="3">NADP-dependent oxidoreductase</fullName>
    </submittedName>
</protein>
<dbReference type="AlphaFoldDB" id="A0A3A9Y9P2"/>
<dbReference type="CDD" id="cd05289">
    <property type="entry name" value="MDR_like_2"/>
    <property type="match status" value="1"/>
</dbReference>
<dbReference type="EMBL" id="RAZT01000004">
    <property type="protein sequence ID" value="RKN33989.1"/>
    <property type="molecule type" value="Genomic_DNA"/>
</dbReference>
<dbReference type="Proteomes" id="UP000275865">
    <property type="component" value="Unassembled WGS sequence"/>
</dbReference>
<organism evidence="3 4">
    <name type="scientific">Micromonospora musae</name>
    <dbReference type="NCBI Taxonomy" id="1894970"/>
    <lineage>
        <taxon>Bacteria</taxon>
        <taxon>Bacillati</taxon>
        <taxon>Actinomycetota</taxon>
        <taxon>Actinomycetes</taxon>
        <taxon>Micromonosporales</taxon>
        <taxon>Micromonosporaceae</taxon>
        <taxon>Micromonospora</taxon>
    </lineage>
</organism>
<proteinExistence type="predicted"/>
<dbReference type="Pfam" id="PF13602">
    <property type="entry name" value="ADH_zinc_N_2"/>
    <property type="match status" value="1"/>
</dbReference>
<dbReference type="SUPFAM" id="SSF51735">
    <property type="entry name" value="NAD(P)-binding Rossmann-fold domains"/>
    <property type="match status" value="1"/>
</dbReference>
<dbReference type="RefSeq" id="WP_120688618.1">
    <property type="nucleotide sequence ID" value="NZ_RAZT01000004.1"/>
</dbReference>
<dbReference type="InterPro" id="IPR020843">
    <property type="entry name" value="ER"/>
</dbReference>
<evidence type="ECO:0000313" key="4">
    <source>
        <dbReference type="Proteomes" id="UP000275865"/>
    </source>
</evidence>
<dbReference type="InterPro" id="IPR051603">
    <property type="entry name" value="Zinc-ADH_QOR/CCCR"/>
</dbReference>
<dbReference type="Gene3D" id="3.90.180.10">
    <property type="entry name" value="Medium-chain alcohol dehydrogenases, catalytic domain"/>
    <property type="match status" value="1"/>
</dbReference>
<gene>
    <name evidence="3" type="ORF">D7044_09870</name>
</gene>
<dbReference type="InterPro" id="IPR011032">
    <property type="entry name" value="GroES-like_sf"/>
</dbReference>
<feature type="domain" description="Enoyl reductase (ER)" evidence="2">
    <location>
        <begin position="10"/>
        <end position="301"/>
    </location>
</feature>
<comment type="caution">
    <text evidence="3">The sequence shown here is derived from an EMBL/GenBank/DDBJ whole genome shotgun (WGS) entry which is preliminary data.</text>
</comment>
<dbReference type="SMART" id="SM00829">
    <property type="entry name" value="PKS_ER"/>
    <property type="match status" value="1"/>
</dbReference>
<dbReference type="GO" id="GO:0016491">
    <property type="term" value="F:oxidoreductase activity"/>
    <property type="evidence" value="ECO:0007669"/>
    <property type="project" value="InterPro"/>
</dbReference>
<dbReference type="PANTHER" id="PTHR44154:SF1">
    <property type="entry name" value="QUINONE OXIDOREDUCTASE"/>
    <property type="match status" value="1"/>
</dbReference>
<dbReference type="PANTHER" id="PTHR44154">
    <property type="entry name" value="QUINONE OXIDOREDUCTASE"/>
    <property type="match status" value="1"/>
</dbReference>
<dbReference type="SUPFAM" id="SSF50129">
    <property type="entry name" value="GroES-like"/>
    <property type="match status" value="1"/>
</dbReference>